<sequence>MKETELWQRLQDQLGAGYHRVWAAEYSLAELQGRTVVQAVDDGIPVKTVWRAVWAALELPARER</sequence>
<evidence type="ECO:0008006" key="3">
    <source>
        <dbReference type="Google" id="ProtNLM"/>
    </source>
</evidence>
<gene>
    <name evidence="1" type="ORF">SAMN04488543_1503</name>
</gene>
<organism evidence="1 2">
    <name type="scientific">Friedmanniella luteola</name>
    <dbReference type="NCBI Taxonomy" id="546871"/>
    <lineage>
        <taxon>Bacteria</taxon>
        <taxon>Bacillati</taxon>
        <taxon>Actinomycetota</taxon>
        <taxon>Actinomycetes</taxon>
        <taxon>Propionibacteriales</taxon>
        <taxon>Nocardioidaceae</taxon>
        <taxon>Friedmanniella</taxon>
    </lineage>
</organism>
<protein>
    <recommendedName>
        <fullName evidence="3">DUF3046 domain-containing protein</fullName>
    </recommendedName>
</protein>
<evidence type="ECO:0000313" key="2">
    <source>
        <dbReference type="Proteomes" id="UP000199092"/>
    </source>
</evidence>
<keyword evidence="2" id="KW-1185">Reference proteome</keyword>
<dbReference type="InterPro" id="IPR021408">
    <property type="entry name" value="DUF3046"/>
</dbReference>
<dbReference type="Pfam" id="PF11248">
    <property type="entry name" value="DUF3046"/>
    <property type="match status" value="1"/>
</dbReference>
<dbReference type="OrthoDB" id="3215033at2"/>
<dbReference type="RefSeq" id="WP_091411631.1">
    <property type="nucleotide sequence ID" value="NZ_LT629749.1"/>
</dbReference>
<accession>A0A1H1R905</accession>
<reference evidence="1" key="1">
    <citation type="submission" date="2016-10" db="EMBL/GenBank/DDBJ databases">
        <authorList>
            <person name="de Groot N.N."/>
        </authorList>
    </citation>
    <scope>NUCLEOTIDE SEQUENCE [LARGE SCALE GENOMIC DNA]</scope>
    <source>
        <strain evidence="1">DSM 21741</strain>
    </source>
</reference>
<name>A0A1H1R905_9ACTN</name>
<dbReference type="AlphaFoldDB" id="A0A1H1R905"/>
<dbReference type="EMBL" id="LT629749">
    <property type="protein sequence ID" value="SDS31986.1"/>
    <property type="molecule type" value="Genomic_DNA"/>
</dbReference>
<evidence type="ECO:0000313" key="1">
    <source>
        <dbReference type="EMBL" id="SDS31986.1"/>
    </source>
</evidence>
<proteinExistence type="predicted"/>
<dbReference type="Proteomes" id="UP000199092">
    <property type="component" value="Chromosome I"/>
</dbReference>
<dbReference type="STRING" id="546871.SAMN04488543_1503"/>